<protein>
    <submittedName>
        <fullName evidence="2">Uncharacterized protein</fullName>
    </submittedName>
</protein>
<evidence type="ECO:0000313" key="3">
    <source>
        <dbReference type="Proteomes" id="UP000053690"/>
    </source>
</evidence>
<gene>
    <name evidence="2" type="ORF">AVO44_16930</name>
</gene>
<dbReference type="Proteomes" id="UP000053690">
    <property type="component" value="Unassembled WGS sequence"/>
</dbReference>
<feature type="compositionally biased region" description="Polar residues" evidence="1">
    <location>
        <begin position="63"/>
        <end position="79"/>
    </location>
</feature>
<evidence type="ECO:0000256" key="1">
    <source>
        <dbReference type="SAM" id="MobiDB-lite"/>
    </source>
</evidence>
<accession>A0A0X3TPJ0</accession>
<evidence type="ECO:0000313" key="2">
    <source>
        <dbReference type="EMBL" id="KUJ77589.1"/>
    </source>
</evidence>
<comment type="caution">
    <text evidence="2">The sequence shown here is derived from an EMBL/GenBank/DDBJ whole genome shotgun (WGS) entry which is preliminary data.</text>
</comment>
<dbReference type="EMBL" id="LQBP01000009">
    <property type="protein sequence ID" value="KUJ77589.1"/>
    <property type="molecule type" value="Genomic_DNA"/>
</dbReference>
<proteinExistence type="predicted"/>
<name>A0A0X3TPJ0_9RHOB</name>
<feature type="region of interest" description="Disordered" evidence="1">
    <location>
        <begin position="34"/>
        <end position="87"/>
    </location>
</feature>
<reference evidence="3" key="1">
    <citation type="submission" date="2015-12" db="EMBL/GenBank/DDBJ databases">
        <authorList>
            <person name="Zhang G."/>
            <person name="Stingl U."/>
        </authorList>
    </citation>
    <scope>NUCLEOTIDE SEQUENCE [LARGE SCALE GENOMIC DNA]</scope>
    <source>
        <strain evidence="3">ZGT108</strain>
    </source>
</reference>
<organism evidence="2 3">
    <name type="scientific">Ruegeria profundi</name>
    <dbReference type="NCBI Taxonomy" id="1685378"/>
    <lineage>
        <taxon>Bacteria</taxon>
        <taxon>Pseudomonadati</taxon>
        <taxon>Pseudomonadota</taxon>
        <taxon>Alphaproteobacteria</taxon>
        <taxon>Rhodobacterales</taxon>
        <taxon>Roseobacteraceae</taxon>
        <taxon>Ruegeria</taxon>
    </lineage>
</organism>
<feature type="compositionally biased region" description="Basic and acidic residues" evidence="1">
    <location>
        <begin position="41"/>
        <end position="59"/>
    </location>
</feature>
<sequence length="87" mass="9504">MMAWSGPSLTPIKHANEMGRSELYRTSIMLAGKALNTNRSMDPKDPNRRSRQEAGRARIDTATPPSRINHAAQNSSTETALLPRSGA</sequence>
<keyword evidence="3" id="KW-1185">Reference proteome</keyword>
<dbReference type="AlphaFoldDB" id="A0A0X3TPJ0"/>